<name>D3QZ14_MAGIU</name>
<dbReference type="AlphaFoldDB" id="D3QZ14"/>
<feature type="region of interest" description="Disordered" evidence="1">
    <location>
        <begin position="40"/>
        <end position="66"/>
    </location>
</feature>
<proteinExistence type="predicted"/>
<keyword evidence="4" id="KW-1185">Reference proteome</keyword>
<accession>D3QZ14</accession>
<feature type="signal peptide" evidence="2">
    <location>
        <begin position="1"/>
        <end position="21"/>
    </location>
</feature>
<dbReference type="KEGG" id="clo:HMPREF0868_1444"/>
<evidence type="ECO:0000313" key="4">
    <source>
        <dbReference type="Proteomes" id="UP000008234"/>
    </source>
</evidence>
<keyword evidence="2" id="KW-0732">Signal</keyword>
<sequence length="428" mass="46965">MKKILSTAVILTTIMMLTVSCNETTKQTNESMTAAANVADCSDENGTNNHSDSPASSKDNSSARKKKIDTATVKLNKLPLPPELSDLTTPDLPGYPHAELLTMDGDNLILDIGAISLSGIFGRSKGIYSYNVKDQKLVTLKDLSEEENRVWAAQTAEDCLYYLTVGSKDGKIGLWSKPEKDKAVFVKEIPSIDNLNLMPLLIKLSGKVYVIYGEKNGEKYRINFAQVEAGQIKQVCSYDCWMFDDNREVPQNIPVVGALRPDGGQNDWVFLSNVGSGNKKYLIKFDGEKLTEAELPCAAEIAYNFGDLNVMKGGLTNRNDGSNFVDVTVYDWAEKMVVAEQKHVPEFYRAQAISSSVGVVLGAANTNYALNLFEITGNAIKIGKTLGNLDVSARFYAGTNAIYAWVLSYGEKTSKNELYSITWSATDK</sequence>
<feature type="chain" id="PRO_5038457109" description="Lipoprotein" evidence="2">
    <location>
        <begin position="22"/>
        <end position="428"/>
    </location>
</feature>
<evidence type="ECO:0000313" key="3">
    <source>
        <dbReference type="EMBL" id="ADC91076.1"/>
    </source>
</evidence>
<gene>
    <name evidence="3" type="ordered locus">HMPREF0868_1444</name>
</gene>
<dbReference type="Proteomes" id="UP000008234">
    <property type="component" value="Chromosome"/>
</dbReference>
<dbReference type="EMBL" id="CP001850">
    <property type="protein sequence ID" value="ADC91076.1"/>
    <property type="molecule type" value="Genomic_DNA"/>
</dbReference>
<reference evidence="4" key="1">
    <citation type="submission" date="2009-12" db="EMBL/GenBank/DDBJ databases">
        <title>Sequence of Clostridiales genomosp. BVAB3 str. UPII9-5.</title>
        <authorList>
            <person name="Madupu R."/>
            <person name="Durkin A.S."/>
            <person name="Torralba M."/>
            <person name="Methe B."/>
            <person name="Sutton G.G."/>
            <person name="Strausberg R.L."/>
            <person name="Nelson K.E."/>
        </authorList>
    </citation>
    <scope>NUCLEOTIDE SEQUENCE [LARGE SCALE GENOMIC DNA]</scope>
    <source>
        <strain evidence="4">UPII9-5</strain>
    </source>
</reference>
<protein>
    <recommendedName>
        <fullName evidence="5">Lipoprotein</fullName>
    </recommendedName>
</protein>
<dbReference type="RefSeq" id="WP_012992915.1">
    <property type="nucleotide sequence ID" value="NC_013895.2"/>
</dbReference>
<organism evidence="3 4">
    <name type="scientific">Mageeibacillus indolicus (strain UPII9-5)</name>
    <name type="common">Clostridiales genomosp. BVAB3 (strain UPII9-5)</name>
    <dbReference type="NCBI Taxonomy" id="699246"/>
    <lineage>
        <taxon>Bacteria</taxon>
        <taxon>Bacillati</taxon>
        <taxon>Bacillota</taxon>
        <taxon>Clostridia</taxon>
        <taxon>Eubacteriales</taxon>
        <taxon>Oscillospiraceae</taxon>
        <taxon>Mageeibacillus</taxon>
    </lineage>
</organism>
<evidence type="ECO:0000256" key="1">
    <source>
        <dbReference type="SAM" id="MobiDB-lite"/>
    </source>
</evidence>
<dbReference type="PROSITE" id="PS51257">
    <property type="entry name" value="PROKAR_LIPOPROTEIN"/>
    <property type="match status" value="1"/>
</dbReference>
<evidence type="ECO:0000256" key="2">
    <source>
        <dbReference type="SAM" id="SignalP"/>
    </source>
</evidence>
<feature type="compositionally biased region" description="Low complexity" evidence="1">
    <location>
        <begin position="51"/>
        <end position="60"/>
    </location>
</feature>
<dbReference type="HOGENOM" id="CLU_640605_0_0_9"/>
<evidence type="ECO:0008006" key="5">
    <source>
        <dbReference type="Google" id="ProtNLM"/>
    </source>
</evidence>